<keyword evidence="4 5" id="KW-0274">FAD</keyword>
<comment type="caution">
    <text evidence="9">The sequence shown here is derived from an EMBL/GenBank/DDBJ whole genome shotgun (WGS) entry which is preliminary data.</text>
</comment>
<keyword evidence="3 5" id="KW-0285">Flavoprotein</keyword>
<dbReference type="SUPFAM" id="SSF56645">
    <property type="entry name" value="Acyl-CoA dehydrogenase NM domain-like"/>
    <property type="match status" value="1"/>
</dbReference>
<dbReference type="Pfam" id="PF00441">
    <property type="entry name" value="Acyl-CoA_dh_1"/>
    <property type="match status" value="1"/>
</dbReference>
<comment type="similarity">
    <text evidence="2 5">Belongs to the acyl-CoA dehydrogenase family.</text>
</comment>
<dbReference type="AlphaFoldDB" id="A0A932CMG3"/>
<dbReference type="InterPro" id="IPR013786">
    <property type="entry name" value="AcylCoA_DH/ox_N"/>
</dbReference>
<dbReference type="InterPro" id="IPR006091">
    <property type="entry name" value="Acyl-CoA_Oxase/DH_mid-dom"/>
</dbReference>
<evidence type="ECO:0000256" key="2">
    <source>
        <dbReference type="ARBA" id="ARBA00009347"/>
    </source>
</evidence>
<evidence type="ECO:0000256" key="4">
    <source>
        <dbReference type="ARBA" id="ARBA00022827"/>
    </source>
</evidence>
<dbReference type="GO" id="GO:0003995">
    <property type="term" value="F:acyl-CoA dehydrogenase activity"/>
    <property type="evidence" value="ECO:0007669"/>
    <property type="project" value="TreeGrafter"/>
</dbReference>
<comment type="cofactor">
    <cofactor evidence="1 5">
        <name>FAD</name>
        <dbReference type="ChEBI" id="CHEBI:57692"/>
    </cofactor>
</comment>
<dbReference type="Gene3D" id="1.20.140.10">
    <property type="entry name" value="Butyryl-CoA Dehydrogenase, subunit A, domain 3"/>
    <property type="match status" value="1"/>
</dbReference>
<evidence type="ECO:0000259" key="7">
    <source>
        <dbReference type="Pfam" id="PF02770"/>
    </source>
</evidence>
<organism evidence="9 10">
    <name type="scientific">Tectimicrobiota bacterium</name>
    <dbReference type="NCBI Taxonomy" id="2528274"/>
    <lineage>
        <taxon>Bacteria</taxon>
        <taxon>Pseudomonadati</taxon>
        <taxon>Nitrospinota/Tectimicrobiota group</taxon>
        <taxon>Candidatus Tectimicrobiota</taxon>
    </lineage>
</organism>
<dbReference type="PANTHER" id="PTHR43884:SF12">
    <property type="entry name" value="ISOVALERYL-COA DEHYDROGENASE, MITOCHONDRIAL-RELATED"/>
    <property type="match status" value="1"/>
</dbReference>
<proteinExistence type="inferred from homology"/>
<dbReference type="PIRSF" id="PIRSF016578">
    <property type="entry name" value="HsaA"/>
    <property type="match status" value="1"/>
</dbReference>
<reference evidence="9" key="1">
    <citation type="submission" date="2020-07" db="EMBL/GenBank/DDBJ databases">
        <title>Huge and variable diversity of episymbiotic CPR bacteria and DPANN archaea in groundwater ecosystems.</title>
        <authorList>
            <person name="He C.Y."/>
            <person name="Keren R."/>
            <person name="Whittaker M."/>
            <person name="Farag I.F."/>
            <person name="Doudna J."/>
            <person name="Cate J.H.D."/>
            <person name="Banfield J.F."/>
        </authorList>
    </citation>
    <scope>NUCLEOTIDE SEQUENCE</scope>
    <source>
        <strain evidence="9">NC_groundwater_672_Ag_B-0.1um_62_36</strain>
    </source>
</reference>
<evidence type="ECO:0000256" key="5">
    <source>
        <dbReference type="RuleBase" id="RU362125"/>
    </source>
</evidence>
<evidence type="ECO:0000313" key="9">
    <source>
        <dbReference type="EMBL" id="MBI2875776.1"/>
    </source>
</evidence>
<dbReference type="InterPro" id="IPR046373">
    <property type="entry name" value="Acyl-CoA_Oxase/DH_mid-dom_sf"/>
</dbReference>
<dbReference type="SUPFAM" id="SSF47203">
    <property type="entry name" value="Acyl-CoA dehydrogenase C-terminal domain-like"/>
    <property type="match status" value="1"/>
</dbReference>
<feature type="domain" description="Acyl-CoA dehydrogenase/oxidase N-terminal" evidence="8">
    <location>
        <begin position="7"/>
        <end position="121"/>
    </location>
</feature>
<evidence type="ECO:0000256" key="1">
    <source>
        <dbReference type="ARBA" id="ARBA00001974"/>
    </source>
</evidence>
<dbReference type="InterPro" id="IPR037069">
    <property type="entry name" value="AcylCoA_DH/ox_N_sf"/>
</dbReference>
<accession>A0A932CMG3</accession>
<dbReference type="InterPro" id="IPR009075">
    <property type="entry name" value="AcylCo_DH/oxidase_C"/>
</dbReference>
<feature type="domain" description="Acyl-CoA oxidase/dehydrogenase middle" evidence="7">
    <location>
        <begin position="128"/>
        <end position="229"/>
    </location>
</feature>
<dbReference type="InterPro" id="IPR036250">
    <property type="entry name" value="AcylCo_DH-like_C"/>
</dbReference>
<name>A0A932CMG3_UNCTE</name>
<gene>
    <name evidence="9" type="ORF">HYY20_02720</name>
</gene>
<dbReference type="Gene3D" id="2.40.110.10">
    <property type="entry name" value="Butyryl-CoA Dehydrogenase, subunit A, domain 2"/>
    <property type="match status" value="1"/>
</dbReference>
<evidence type="ECO:0000259" key="6">
    <source>
        <dbReference type="Pfam" id="PF00441"/>
    </source>
</evidence>
<evidence type="ECO:0000256" key="3">
    <source>
        <dbReference type="ARBA" id="ARBA00022630"/>
    </source>
</evidence>
<sequence length="395" mass="43222">MIDFSLTEEQRAIQKMARDFAEREIRPKAVQYDRALDPKECFPWEIVRKGGQLGFNTMEVPKSYGGPGFGDLEMALVCEELGWGDAGVATTFAACMLGLLPIIRFGTPAQKDRFLPPLLEDEAALIGLAATEPGSGSDGFGLGPVESGPMTRAERDGDDYVLNGTKRFITNGGVSRLYTVMARTDPKRSPLEGVSAFIVPSDTPGLSIGKIEDKMGQRLGQQSELVFEEMRVPRENLLGVENGGATVLFGVLPTINALVGALATGLARAAYEASVEYAKVRVQGGKPIIHHQAISLMLADMKMKIDAARHLVWNCCWYHDAHPGAYDLVRGAMAKVYPTDVAMEVTTNAVQIFSGYGYMRDYPVEKYMRDAKLTQIYDGTNQILRFVIASEHQQG</sequence>
<dbReference type="FunFam" id="1.20.140.10:FF:000004">
    <property type="entry name" value="Acyl-CoA dehydrogenase FadE25"/>
    <property type="match status" value="1"/>
</dbReference>
<keyword evidence="5" id="KW-0560">Oxidoreductase</keyword>
<dbReference type="Pfam" id="PF02771">
    <property type="entry name" value="Acyl-CoA_dh_N"/>
    <property type="match status" value="1"/>
</dbReference>
<feature type="domain" description="Acyl-CoA dehydrogenase/oxidase C-terminal" evidence="6">
    <location>
        <begin position="257"/>
        <end position="390"/>
    </location>
</feature>
<dbReference type="EMBL" id="JACPRF010000080">
    <property type="protein sequence ID" value="MBI2875776.1"/>
    <property type="molecule type" value="Genomic_DNA"/>
</dbReference>
<dbReference type="Gene3D" id="1.10.540.10">
    <property type="entry name" value="Acyl-CoA dehydrogenase/oxidase, N-terminal domain"/>
    <property type="match status" value="1"/>
</dbReference>
<protein>
    <submittedName>
        <fullName evidence="9">Acyl-CoA dehydrogenase family protein</fullName>
    </submittedName>
</protein>
<dbReference type="InterPro" id="IPR009100">
    <property type="entry name" value="AcylCoA_DH/oxidase_NM_dom_sf"/>
</dbReference>
<dbReference type="PANTHER" id="PTHR43884">
    <property type="entry name" value="ACYL-COA DEHYDROGENASE"/>
    <property type="match status" value="1"/>
</dbReference>
<dbReference type="Pfam" id="PF02770">
    <property type="entry name" value="Acyl-CoA_dh_M"/>
    <property type="match status" value="1"/>
</dbReference>
<evidence type="ECO:0000313" key="10">
    <source>
        <dbReference type="Proteomes" id="UP000769766"/>
    </source>
</evidence>
<evidence type="ECO:0000259" key="8">
    <source>
        <dbReference type="Pfam" id="PF02771"/>
    </source>
</evidence>
<dbReference type="Proteomes" id="UP000769766">
    <property type="component" value="Unassembled WGS sequence"/>
</dbReference>
<dbReference type="GO" id="GO:0050660">
    <property type="term" value="F:flavin adenine dinucleotide binding"/>
    <property type="evidence" value="ECO:0007669"/>
    <property type="project" value="InterPro"/>
</dbReference>